<proteinExistence type="predicted"/>
<organism evidence="2 3">
    <name type="scientific">Aquimarina brevivitae</name>
    <dbReference type="NCBI Taxonomy" id="323412"/>
    <lineage>
        <taxon>Bacteria</taxon>
        <taxon>Pseudomonadati</taxon>
        <taxon>Bacteroidota</taxon>
        <taxon>Flavobacteriia</taxon>
        <taxon>Flavobacteriales</taxon>
        <taxon>Flavobacteriaceae</taxon>
        <taxon>Aquimarina</taxon>
    </lineage>
</organism>
<evidence type="ECO:0000256" key="1">
    <source>
        <dbReference type="SAM" id="Phobius"/>
    </source>
</evidence>
<comment type="caution">
    <text evidence="2">The sequence shown here is derived from an EMBL/GenBank/DDBJ whole genome shotgun (WGS) entry which is preliminary data.</text>
</comment>
<keyword evidence="1" id="KW-0812">Transmembrane</keyword>
<keyword evidence="3" id="KW-1185">Reference proteome</keyword>
<feature type="transmembrane region" description="Helical" evidence="1">
    <location>
        <begin position="79"/>
        <end position="101"/>
    </location>
</feature>
<evidence type="ECO:0000313" key="3">
    <source>
        <dbReference type="Proteomes" id="UP000292262"/>
    </source>
</evidence>
<dbReference type="AlphaFoldDB" id="A0A4Q7NUB4"/>
<reference evidence="2 3" key="1">
    <citation type="submission" date="2019-02" db="EMBL/GenBank/DDBJ databases">
        <title>Genomic Encyclopedia of Type Strains, Phase IV (KMG-IV): sequencing the most valuable type-strain genomes for metagenomic binning, comparative biology and taxonomic classification.</title>
        <authorList>
            <person name="Goeker M."/>
        </authorList>
    </citation>
    <scope>NUCLEOTIDE SEQUENCE [LARGE SCALE GENOMIC DNA]</scope>
    <source>
        <strain evidence="2 3">DSM 17196</strain>
    </source>
</reference>
<feature type="transmembrane region" description="Helical" evidence="1">
    <location>
        <begin position="12"/>
        <end position="29"/>
    </location>
</feature>
<keyword evidence="1" id="KW-0472">Membrane</keyword>
<dbReference type="InterPro" id="IPR021215">
    <property type="entry name" value="DUF2752"/>
</dbReference>
<accession>A0A4Q7NUB4</accession>
<dbReference type="RefSeq" id="WP_341273034.1">
    <property type="nucleotide sequence ID" value="NZ_SGXE01000008.1"/>
</dbReference>
<name>A0A4Q7NUB4_9FLAO</name>
<gene>
    <name evidence="2" type="ORF">EV197_3423</name>
</gene>
<protein>
    <submittedName>
        <fullName evidence="2">Uncharacterized protein DUF2752</fullName>
    </submittedName>
</protein>
<evidence type="ECO:0000313" key="2">
    <source>
        <dbReference type="EMBL" id="RZS90438.1"/>
    </source>
</evidence>
<dbReference type="Pfam" id="PF10825">
    <property type="entry name" value="DUF2752"/>
    <property type="match status" value="1"/>
</dbReference>
<sequence length="141" mass="16555">MDIKTSNKLLKYGYFLLIIPVFFVSRYYYSFDPEQSSSGFFPSCPFHYLTGLHCPGCGSQRAIHDLLHGRFGEAFSHNALLLVLIIYILALSYYYLNYWFFNKKVFHLGHHKYFPKTVLCITVTYWICRNLPFSPFLNLAP</sequence>
<dbReference type="Proteomes" id="UP000292262">
    <property type="component" value="Unassembled WGS sequence"/>
</dbReference>
<dbReference type="EMBL" id="SGXE01000008">
    <property type="protein sequence ID" value="RZS90438.1"/>
    <property type="molecule type" value="Genomic_DNA"/>
</dbReference>
<keyword evidence="1" id="KW-1133">Transmembrane helix</keyword>